<keyword evidence="2" id="KW-1133">Transmembrane helix</keyword>
<feature type="region of interest" description="Disordered" evidence="1">
    <location>
        <begin position="312"/>
        <end position="336"/>
    </location>
</feature>
<evidence type="ECO:0000313" key="5">
    <source>
        <dbReference type="Proteomes" id="UP000011087"/>
    </source>
</evidence>
<feature type="compositionally biased region" description="Basic and acidic residues" evidence="1">
    <location>
        <begin position="313"/>
        <end position="327"/>
    </location>
</feature>
<feature type="transmembrane region" description="Helical" evidence="2">
    <location>
        <begin position="238"/>
        <end position="255"/>
    </location>
</feature>
<evidence type="ECO:0000256" key="2">
    <source>
        <dbReference type="SAM" id="Phobius"/>
    </source>
</evidence>
<evidence type="ECO:0000256" key="1">
    <source>
        <dbReference type="SAM" id="MobiDB-lite"/>
    </source>
</evidence>
<protein>
    <submittedName>
        <fullName evidence="3 4">Uncharacterized protein</fullName>
    </submittedName>
</protein>
<dbReference type="HOGENOM" id="CLU_766061_0_0_1"/>
<reference evidence="5" key="2">
    <citation type="submission" date="2012-11" db="EMBL/GenBank/DDBJ databases">
        <authorList>
            <person name="Kuo A."/>
            <person name="Curtis B.A."/>
            <person name="Tanifuji G."/>
            <person name="Burki F."/>
            <person name="Gruber A."/>
            <person name="Irimia M."/>
            <person name="Maruyama S."/>
            <person name="Arias M.C."/>
            <person name="Ball S.G."/>
            <person name="Gile G.H."/>
            <person name="Hirakawa Y."/>
            <person name="Hopkins J.F."/>
            <person name="Rensing S.A."/>
            <person name="Schmutz J."/>
            <person name="Symeonidi A."/>
            <person name="Elias M."/>
            <person name="Eveleigh R.J."/>
            <person name="Herman E.K."/>
            <person name="Klute M.J."/>
            <person name="Nakayama T."/>
            <person name="Obornik M."/>
            <person name="Reyes-Prieto A."/>
            <person name="Armbrust E.V."/>
            <person name="Aves S.J."/>
            <person name="Beiko R.G."/>
            <person name="Coutinho P."/>
            <person name="Dacks J.B."/>
            <person name="Durnford D.G."/>
            <person name="Fast N.M."/>
            <person name="Green B.R."/>
            <person name="Grisdale C."/>
            <person name="Hempe F."/>
            <person name="Henrissat B."/>
            <person name="Hoppner M.P."/>
            <person name="Ishida K.-I."/>
            <person name="Kim E."/>
            <person name="Koreny L."/>
            <person name="Kroth P.G."/>
            <person name="Liu Y."/>
            <person name="Malik S.-B."/>
            <person name="Maier U.G."/>
            <person name="McRose D."/>
            <person name="Mock T."/>
            <person name="Neilson J.A."/>
            <person name="Onodera N.T."/>
            <person name="Poole A.M."/>
            <person name="Pritham E.J."/>
            <person name="Richards T.A."/>
            <person name="Rocap G."/>
            <person name="Roy S.W."/>
            <person name="Sarai C."/>
            <person name="Schaack S."/>
            <person name="Shirato S."/>
            <person name="Slamovits C.H."/>
            <person name="Spencer D.F."/>
            <person name="Suzuki S."/>
            <person name="Worden A.Z."/>
            <person name="Zauner S."/>
            <person name="Barry K."/>
            <person name="Bell C."/>
            <person name="Bharti A.K."/>
            <person name="Crow J.A."/>
            <person name="Grimwood J."/>
            <person name="Kramer R."/>
            <person name="Lindquist E."/>
            <person name="Lucas S."/>
            <person name="Salamov A."/>
            <person name="McFadden G.I."/>
            <person name="Lane C.E."/>
            <person name="Keeling P.J."/>
            <person name="Gray M.W."/>
            <person name="Grigoriev I.V."/>
            <person name="Archibald J.M."/>
        </authorList>
    </citation>
    <scope>NUCLEOTIDE SEQUENCE</scope>
    <source>
        <strain evidence="5">CCMP2712</strain>
    </source>
</reference>
<dbReference type="RefSeq" id="XP_005824181.1">
    <property type="nucleotide sequence ID" value="XM_005824124.1"/>
</dbReference>
<evidence type="ECO:0000313" key="4">
    <source>
        <dbReference type="EnsemblProtists" id="EKX37201"/>
    </source>
</evidence>
<feature type="transmembrane region" description="Helical" evidence="2">
    <location>
        <begin position="112"/>
        <end position="133"/>
    </location>
</feature>
<keyword evidence="5" id="KW-1185">Reference proteome</keyword>
<dbReference type="AlphaFoldDB" id="L1ILR7"/>
<accession>L1ILR7</accession>
<dbReference type="KEGG" id="gtt:GUITHDRAFT_116615"/>
<dbReference type="EnsemblProtists" id="EKX37201">
    <property type="protein sequence ID" value="EKX37201"/>
    <property type="gene ID" value="GUITHDRAFT_116615"/>
</dbReference>
<dbReference type="GeneID" id="17293942"/>
<reference evidence="3 5" key="1">
    <citation type="journal article" date="2012" name="Nature">
        <title>Algal genomes reveal evolutionary mosaicism and the fate of nucleomorphs.</title>
        <authorList>
            <consortium name="DOE Joint Genome Institute"/>
            <person name="Curtis B.A."/>
            <person name="Tanifuji G."/>
            <person name="Burki F."/>
            <person name="Gruber A."/>
            <person name="Irimia M."/>
            <person name="Maruyama S."/>
            <person name="Arias M.C."/>
            <person name="Ball S.G."/>
            <person name="Gile G.H."/>
            <person name="Hirakawa Y."/>
            <person name="Hopkins J.F."/>
            <person name="Kuo A."/>
            <person name="Rensing S.A."/>
            <person name="Schmutz J."/>
            <person name="Symeonidi A."/>
            <person name="Elias M."/>
            <person name="Eveleigh R.J."/>
            <person name="Herman E.K."/>
            <person name="Klute M.J."/>
            <person name="Nakayama T."/>
            <person name="Obornik M."/>
            <person name="Reyes-Prieto A."/>
            <person name="Armbrust E.V."/>
            <person name="Aves S.J."/>
            <person name="Beiko R.G."/>
            <person name="Coutinho P."/>
            <person name="Dacks J.B."/>
            <person name="Durnford D.G."/>
            <person name="Fast N.M."/>
            <person name="Green B.R."/>
            <person name="Grisdale C.J."/>
            <person name="Hempel F."/>
            <person name="Henrissat B."/>
            <person name="Hoppner M.P."/>
            <person name="Ishida K."/>
            <person name="Kim E."/>
            <person name="Koreny L."/>
            <person name="Kroth P.G."/>
            <person name="Liu Y."/>
            <person name="Malik S.B."/>
            <person name="Maier U.G."/>
            <person name="McRose D."/>
            <person name="Mock T."/>
            <person name="Neilson J.A."/>
            <person name="Onodera N.T."/>
            <person name="Poole A.M."/>
            <person name="Pritham E.J."/>
            <person name="Richards T.A."/>
            <person name="Rocap G."/>
            <person name="Roy S.W."/>
            <person name="Sarai C."/>
            <person name="Schaack S."/>
            <person name="Shirato S."/>
            <person name="Slamovits C.H."/>
            <person name="Spencer D.F."/>
            <person name="Suzuki S."/>
            <person name="Worden A.Z."/>
            <person name="Zauner S."/>
            <person name="Barry K."/>
            <person name="Bell C."/>
            <person name="Bharti A.K."/>
            <person name="Crow J.A."/>
            <person name="Grimwood J."/>
            <person name="Kramer R."/>
            <person name="Lindquist E."/>
            <person name="Lucas S."/>
            <person name="Salamov A."/>
            <person name="McFadden G.I."/>
            <person name="Lane C.E."/>
            <person name="Keeling P.J."/>
            <person name="Gray M.W."/>
            <person name="Grigoriev I.V."/>
            <person name="Archibald J.M."/>
        </authorList>
    </citation>
    <scope>NUCLEOTIDE SEQUENCE</scope>
    <source>
        <strain evidence="3 5">CCMP2712</strain>
    </source>
</reference>
<dbReference type="EMBL" id="JH993062">
    <property type="protein sequence ID" value="EKX37201.1"/>
    <property type="molecule type" value="Genomic_DNA"/>
</dbReference>
<sequence length="362" mass="39387">MSQNWKPANLPLAGNFQRRAELGPWSPKSPSPARSPILCSLLGPGTFISGLHAANKALICWCSNPYMRDTVVKVADVGFLGLLGSLSLAAAWNPKSTLMNIQPLILQTGFSHLVLEMLFNGIAIPAMCASAVLENSDDKIVRTKRQEIMEKAAARNVAQDRVSMTVVSDVEPDTGSQTGLRKDIWLHHFLAVAAFIVVLTKGEFTEEATMLTSVECTCALPVAFGQAAKAKQLKGSRSIVLAVLMCSGFILRVLLSAKLTLPRVLELISVLTGAANPELRTVSGRVLEGSIMEPHRVMLVLCSFGLTGHHQRQRAEQQEQERRRGPEGRWSPAAGVVMRSVCEEGQKNVLGKWEEDKDAELV</sequence>
<reference evidence="4" key="3">
    <citation type="submission" date="2015-06" db="UniProtKB">
        <authorList>
            <consortium name="EnsemblProtists"/>
        </authorList>
    </citation>
    <scope>IDENTIFICATION</scope>
</reference>
<gene>
    <name evidence="3" type="ORF">GUITHDRAFT_116615</name>
</gene>
<keyword evidence="2" id="KW-0472">Membrane</keyword>
<proteinExistence type="predicted"/>
<feature type="transmembrane region" description="Helical" evidence="2">
    <location>
        <begin position="74"/>
        <end position="92"/>
    </location>
</feature>
<name>L1ILR7_GUITC</name>
<dbReference type="OrthoDB" id="10567991at2759"/>
<evidence type="ECO:0000313" key="3">
    <source>
        <dbReference type="EMBL" id="EKX37201.1"/>
    </source>
</evidence>
<dbReference type="PaxDb" id="55529-EKX37201"/>
<dbReference type="Proteomes" id="UP000011087">
    <property type="component" value="Unassembled WGS sequence"/>
</dbReference>
<organism evidence="3">
    <name type="scientific">Guillardia theta (strain CCMP2712)</name>
    <name type="common">Cryptophyte</name>
    <dbReference type="NCBI Taxonomy" id="905079"/>
    <lineage>
        <taxon>Eukaryota</taxon>
        <taxon>Cryptophyceae</taxon>
        <taxon>Pyrenomonadales</taxon>
        <taxon>Geminigeraceae</taxon>
        <taxon>Guillardia</taxon>
    </lineage>
</organism>
<keyword evidence="2" id="KW-0812">Transmembrane</keyword>